<feature type="transmembrane region" description="Helical" evidence="7">
    <location>
        <begin position="355"/>
        <end position="377"/>
    </location>
</feature>
<feature type="transmembrane region" description="Helical" evidence="7">
    <location>
        <begin position="60"/>
        <end position="82"/>
    </location>
</feature>
<dbReference type="PIRSF" id="PIRSF016379">
    <property type="entry name" value="ENT"/>
    <property type="match status" value="1"/>
</dbReference>
<dbReference type="RefSeq" id="XP_003745283.1">
    <property type="nucleotide sequence ID" value="XM_003745235.1"/>
</dbReference>
<proteinExistence type="inferred from homology"/>
<dbReference type="SUPFAM" id="SSF103473">
    <property type="entry name" value="MFS general substrate transporter"/>
    <property type="match status" value="1"/>
</dbReference>
<evidence type="ECO:0000256" key="4">
    <source>
        <dbReference type="ARBA" id="ARBA00022692"/>
    </source>
</evidence>
<dbReference type="Pfam" id="PF01733">
    <property type="entry name" value="Nucleoside_tran"/>
    <property type="match status" value="1"/>
</dbReference>
<accession>A0AAJ6QVI8</accession>
<evidence type="ECO:0000313" key="8">
    <source>
        <dbReference type="Proteomes" id="UP000694867"/>
    </source>
</evidence>
<evidence type="ECO:0000256" key="6">
    <source>
        <dbReference type="ARBA" id="ARBA00023136"/>
    </source>
</evidence>
<dbReference type="PANTHER" id="PTHR10332">
    <property type="entry name" value="EQUILIBRATIVE NUCLEOSIDE TRANSPORTER"/>
    <property type="match status" value="1"/>
</dbReference>
<evidence type="ECO:0000256" key="5">
    <source>
        <dbReference type="ARBA" id="ARBA00022989"/>
    </source>
</evidence>
<feature type="transmembrane region" description="Helical" evidence="7">
    <location>
        <begin position="248"/>
        <end position="266"/>
    </location>
</feature>
<comment type="subcellular location">
    <subcellularLocation>
        <location evidence="1">Membrane</location>
        <topology evidence="1">Multi-pass membrane protein</topology>
    </subcellularLocation>
</comment>
<dbReference type="PANTHER" id="PTHR10332:SF88">
    <property type="entry name" value="EQUILIBRATIVE NUCLEOSIDE TRANSPORTER 1, ISOFORM A"/>
    <property type="match status" value="1"/>
</dbReference>
<evidence type="ECO:0000313" key="9">
    <source>
        <dbReference type="RefSeq" id="XP_003745283.1"/>
    </source>
</evidence>
<comment type="similarity">
    <text evidence="2">Belongs to the SLC29A/ENT transporter (TC 2.A.57) family.</text>
</comment>
<evidence type="ECO:0000256" key="1">
    <source>
        <dbReference type="ARBA" id="ARBA00004141"/>
    </source>
</evidence>
<dbReference type="KEGG" id="goe:100897846"/>
<dbReference type="InterPro" id="IPR002259">
    <property type="entry name" value="Eqnu_transpt"/>
</dbReference>
<keyword evidence="6 7" id="KW-0472">Membrane</keyword>
<feature type="transmembrane region" description="Helical" evidence="7">
    <location>
        <begin position="124"/>
        <end position="153"/>
    </location>
</feature>
<name>A0AAJ6QVI8_9ACAR</name>
<reference evidence="9" key="1">
    <citation type="submission" date="2025-08" db="UniProtKB">
        <authorList>
            <consortium name="RefSeq"/>
        </authorList>
    </citation>
    <scope>IDENTIFICATION</scope>
</reference>
<protein>
    <submittedName>
        <fullName evidence="9">Equilibrative nucleoside transporter 3</fullName>
    </submittedName>
</protein>
<evidence type="ECO:0000256" key="7">
    <source>
        <dbReference type="SAM" id="Phobius"/>
    </source>
</evidence>
<organism evidence="8 9">
    <name type="scientific">Galendromus occidentalis</name>
    <name type="common">western predatory mite</name>
    <dbReference type="NCBI Taxonomy" id="34638"/>
    <lineage>
        <taxon>Eukaryota</taxon>
        <taxon>Metazoa</taxon>
        <taxon>Ecdysozoa</taxon>
        <taxon>Arthropoda</taxon>
        <taxon>Chelicerata</taxon>
        <taxon>Arachnida</taxon>
        <taxon>Acari</taxon>
        <taxon>Parasitiformes</taxon>
        <taxon>Mesostigmata</taxon>
        <taxon>Gamasina</taxon>
        <taxon>Phytoseioidea</taxon>
        <taxon>Phytoseiidae</taxon>
        <taxon>Typhlodrominae</taxon>
        <taxon>Galendromus</taxon>
    </lineage>
</organism>
<feature type="transmembrane region" description="Helical" evidence="7">
    <location>
        <begin position="389"/>
        <end position="413"/>
    </location>
</feature>
<dbReference type="InterPro" id="IPR036259">
    <property type="entry name" value="MFS_trans_sf"/>
</dbReference>
<sequence>MEQPLPRDRNWVTLGTLFLLGVASLTPWNFFTTANDYWMFKLRNTSVPFAPDQERNEAQLFFAAYLSITSNVVFVAFLGLNALISKRVSSHTRIVYPLSITAALFVATTTLVEVNTDDWQIPFLILTLATVALLNVLVGFIMGASVGVCGYLPPRYMESCSLGQAVGGLVCCGIQIFCILLNFGYQDAAFIYFAAATLMLLLTVGAYFAMRRSDFFEHYRKLADNNDSFSFREQSVPFWDIFRRGWQFHTCSFTVFVVNISVFPAITANAVSTRASSGGRLAVELFIPLACFTVYNVADCIGRLLFNRFQISPSRKNLLLWLCALRFLLVPLLLFCNIAPKNRVLTPVLLGSDTAFIVLMSVLGASSGYLINAAFVFAPKTVDVELQEVSAGMVSWFSGAGSTVGSLLSYGLVRLL</sequence>
<dbReference type="AlphaFoldDB" id="A0AAJ6QVI8"/>
<dbReference type="GeneID" id="100897846"/>
<keyword evidence="3" id="KW-0813">Transport</keyword>
<feature type="transmembrane region" description="Helical" evidence="7">
    <location>
        <begin position="286"/>
        <end position="306"/>
    </location>
</feature>
<feature type="transmembrane region" description="Helical" evidence="7">
    <location>
        <begin position="12"/>
        <end position="31"/>
    </location>
</feature>
<keyword evidence="4 7" id="KW-0812">Transmembrane</keyword>
<gene>
    <name evidence="9" type="primary">LOC100897846</name>
</gene>
<dbReference type="Proteomes" id="UP000694867">
    <property type="component" value="Unplaced"/>
</dbReference>
<dbReference type="GO" id="GO:0005337">
    <property type="term" value="F:nucleoside transmembrane transporter activity"/>
    <property type="evidence" value="ECO:0007669"/>
    <property type="project" value="InterPro"/>
</dbReference>
<feature type="transmembrane region" description="Helical" evidence="7">
    <location>
        <begin position="318"/>
        <end position="335"/>
    </location>
</feature>
<dbReference type="GO" id="GO:0005886">
    <property type="term" value="C:plasma membrane"/>
    <property type="evidence" value="ECO:0007669"/>
    <property type="project" value="TreeGrafter"/>
</dbReference>
<evidence type="ECO:0000256" key="2">
    <source>
        <dbReference type="ARBA" id="ARBA00007965"/>
    </source>
</evidence>
<keyword evidence="5 7" id="KW-1133">Transmembrane helix</keyword>
<feature type="transmembrane region" description="Helical" evidence="7">
    <location>
        <begin position="189"/>
        <end position="210"/>
    </location>
</feature>
<feature type="transmembrane region" description="Helical" evidence="7">
    <location>
        <begin position="94"/>
        <end position="112"/>
    </location>
</feature>
<feature type="transmembrane region" description="Helical" evidence="7">
    <location>
        <begin position="165"/>
        <end position="183"/>
    </location>
</feature>
<keyword evidence="8" id="KW-1185">Reference proteome</keyword>
<evidence type="ECO:0000256" key="3">
    <source>
        <dbReference type="ARBA" id="ARBA00022448"/>
    </source>
</evidence>